<protein>
    <submittedName>
        <fullName evidence="2">Uncharacterized protein</fullName>
    </submittedName>
</protein>
<feature type="compositionally biased region" description="Basic and acidic residues" evidence="1">
    <location>
        <begin position="36"/>
        <end position="46"/>
    </location>
</feature>
<proteinExistence type="predicted"/>
<evidence type="ECO:0000313" key="3">
    <source>
        <dbReference type="Proteomes" id="UP000754883"/>
    </source>
</evidence>
<dbReference type="AlphaFoldDB" id="A0A9N9Y3B6"/>
<reference evidence="3" key="1">
    <citation type="submission" date="2019-06" db="EMBL/GenBank/DDBJ databases">
        <authorList>
            <person name="Broberg M."/>
        </authorList>
    </citation>
    <scope>NUCLEOTIDE SEQUENCE [LARGE SCALE GENOMIC DNA]</scope>
</reference>
<organism evidence="2 3">
    <name type="scientific">Clonostachys byssicola</name>
    <dbReference type="NCBI Taxonomy" id="160290"/>
    <lineage>
        <taxon>Eukaryota</taxon>
        <taxon>Fungi</taxon>
        <taxon>Dikarya</taxon>
        <taxon>Ascomycota</taxon>
        <taxon>Pezizomycotina</taxon>
        <taxon>Sordariomycetes</taxon>
        <taxon>Hypocreomycetidae</taxon>
        <taxon>Hypocreales</taxon>
        <taxon>Bionectriaceae</taxon>
        <taxon>Clonostachys</taxon>
    </lineage>
</organism>
<name>A0A9N9Y3B6_9HYPO</name>
<gene>
    <name evidence="2" type="ORF">CBYS24578_00013763</name>
</gene>
<evidence type="ECO:0000256" key="1">
    <source>
        <dbReference type="SAM" id="MobiDB-lite"/>
    </source>
</evidence>
<feature type="region of interest" description="Disordered" evidence="1">
    <location>
        <begin position="1"/>
        <end position="67"/>
    </location>
</feature>
<evidence type="ECO:0000313" key="2">
    <source>
        <dbReference type="EMBL" id="CAG9990452.1"/>
    </source>
</evidence>
<dbReference type="EMBL" id="CABFNO020001473">
    <property type="protein sequence ID" value="CAG9990452.1"/>
    <property type="molecule type" value="Genomic_DNA"/>
</dbReference>
<accession>A0A9N9Y3B6</accession>
<keyword evidence="3" id="KW-1185">Reference proteome</keyword>
<dbReference type="Proteomes" id="UP000754883">
    <property type="component" value="Unassembled WGS sequence"/>
</dbReference>
<comment type="caution">
    <text evidence="2">The sequence shown here is derived from an EMBL/GenBank/DDBJ whole genome shotgun (WGS) entry which is preliminary data.</text>
</comment>
<reference evidence="2 3" key="2">
    <citation type="submission" date="2021-10" db="EMBL/GenBank/DDBJ databases">
        <authorList>
            <person name="Piombo E."/>
        </authorList>
    </citation>
    <scope>NUCLEOTIDE SEQUENCE [LARGE SCALE GENOMIC DNA]</scope>
</reference>
<sequence>MDELPSFAEYMLRRRRMTQSSSRNHATIHPDPPTRSQRDSATHARPDPSTPPPPYGIETSLENSSLSEPQEIQILRTVNTVMAQVDASLGSPTGGWGNILALSSAIRHVCVETAIAITKDVSSISQLQGEGDAEILRARHRTVEAVTTTANIALIGKQTEAAMITATAIIDVSNSTVSNMSRRRSADQYTPAENIIALDYMRRVISAVADAATETAGEIVQRRS</sequence>